<comment type="caution">
    <text evidence="1">The sequence shown here is derived from an EMBL/GenBank/DDBJ whole genome shotgun (WGS) entry which is preliminary data.</text>
</comment>
<evidence type="ECO:0000313" key="2">
    <source>
        <dbReference type="Proteomes" id="UP001148629"/>
    </source>
</evidence>
<keyword evidence="2" id="KW-1185">Reference proteome</keyword>
<evidence type="ECO:0000313" key="1">
    <source>
        <dbReference type="EMBL" id="KAJ3526978.1"/>
    </source>
</evidence>
<name>A0ACC1RW40_9HYPO</name>
<gene>
    <name evidence="1" type="ORF">NM208_g10935</name>
</gene>
<proteinExistence type="predicted"/>
<sequence>MEQFEFHPATTSYDRTWTPLEPGVDEVGEVVDFAVDDTPKGVLRPTGTNRLSLAYLEKPPIRDRHPLVPAPAPNPPEVPPWINVLIEVLDALCSDGLQGHVMMIRYDAPCRFYSIESSSHPFEVVGGIVAELKSRTACSELNVDIHFVGSWLDDHTGG</sequence>
<dbReference type="EMBL" id="JANRMS010001636">
    <property type="protein sequence ID" value="KAJ3526978.1"/>
    <property type="molecule type" value="Genomic_DNA"/>
</dbReference>
<accession>A0ACC1RW40</accession>
<dbReference type="Proteomes" id="UP001148629">
    <property type="component" value="Unassembled WGS sequence"/>
</dbReference>
<protein>
    <submittedName>
        <fullName evidence="1">Uncharacterized protein</fullName>
    </submittedName>
</protein>
<reference evidence="1" key="1">
    <citation type="submission" date="2022-08" db="EMBL/GenBank/DDBJ databases">
        <title>Genome Sequence of Fusarium decemcellulare.</title>
        <authorList>
            <person name="Buettner E."/>
        </authorList>
    </citation>
    <scope>NUCLEOTIDE SEQUENCE</scope>
    <source>
        <strain evidence="1">Babe19</strain>
    </source>
</reference>
<organism evidence="1 2">
    <name type="scientific">Fusarium decemcellulare</name>
    <dbReference type="NCBI Taxonomy" id="57161"/>
    <lineage>
        <taxon>Eukaryota</taxon>
        <taxon>Fungi</taxon>
        <taxon>Dikarya</taxon>
        <taxon>Ascomycota</taxon>
        <taxon>Pezizomycotina</taxon>
        <taxon>Sordariomycetes</taxon>
        <taxon>Hypocreomycetidae</taxon>
        <taxon>Hypocreales</taxon>
        <taxon>Nectriaceae</taxon>
        <taxon>Fusarium</taxon>
        <taxon>Fusarium decemcellulare species complex</taxon>
    </lineage>
</organism>